<evidence type="ECO:0000313" key="1">
    <source>
        <dbReference type="EMBL" id="SNR14459.1"/>
    </source>
</evidence>
<organism evidence="1 2">
    <name type="scientific">Tenacibaculum jejuense</name>
    <dbReference type="NCBI Taxonomy" id="584609"/>
    <lineage>
        <taxon>Bacteria</taxon>
        <taxon>Pseudomonadati</taxon>
        <taxon>Bacteroidota</taxon>
        <taxon>Flavobacteriia</taxon>
        <taxon>Flavobacteriales</taxon>
        <taxon>Flavobacteriaceae</taxon>
        <taxon>Tenacibaculum</taxon>
    </lineage>
</organism>
<protein>
    <submittedName>
        <fullName evidence="1">Uncharacterized protein</fullName>
    </submittedName>
</protein>
<dbReference type="KEGG" id="tje:TJEJU_0683"/>
<name>A0A238U5H1_9FLAO</name>
<evidence type="ECO:0000313" key="2">
    <source>
        <dbReference type="Proteomes" id="UP000215214"/>
    </source>
</evidence>
<keyword evidence="2" id="KW-1185">Reference proteome</keyword>
<sequence length="887" mass="101734">MKKIYIQIILFLFIFGITTIQGQFLEPSNVTNDFIDPIGGGDFDIIVPPNPCGNNCAEPNDIDFTFDSSLGRALINNAAIEDAEGRNLRDWYNRQTNRMRQFLSSYYGQNFLSFEDARAYLFRESENLNIQLNLPKVQKVLDGLRHGPDNKKRIGLKGLSALRQRESELRNGNTVNSLYADIKVNGIPLRNLNDIGAINRERNKILNGFIDVLWQSHYHGYTHQVTNKRSFIGEIKDKATKEKVNFYDGQSYWDRLSLMQYLIHTEQIKRRGYVTPAIVSGDLARAFGLFAGRSDIATESFIRRLAQAKYSENMSVFHPDYWKLILKRDYNSSPLHVAQSKSKHEQLKQTELKKFINNTALGANNSVDYLVRRLGIKDEYEYEWLNENASKAIEYKKRIQEELSESATGEYGNALGGDFNFSYGDPNSEIPIVPSSRFIKTDIRNGGLVQKMIEELNITDSYEKEYLYNNTDEANRLRILADQNTVNNSILPEVKDYIKGQTELGGIQRDLNFKFRQQSGKLNNRSDQEYTHFATNGIYNMYQMTDGSRVLESPNRLLLDKNGHFNVFNTTEPSNYKYHYIKLQGEKKWSRYLIKHPTSTKEELETLFELGAVEGAKFIGSYVLPIEDIKIVITGEDFNGQNVSRWKAGGMLILDLAGGKIFKAVGGIIKVGTKQWRIVVKEGNRYYTKVIRAMSEATVTLYNRYGGEAIVKRIDEALRRGELADDIVEEGGEVLKDISEKKGRKLNWEEVKALFKRGIDFNKRASFKYRYNEVTLQGINGKRGKRLDTYIPGIAIISRKATTLSNIKISTFKNYLRELITKYPKGAPINAPKFGDFFKGKVLEGEYFLEIPLSNKTFFENSFEFKKALSDFNSRNNVLIKIIYLAE</sequence>
<accession>A0A238U5H1</accession>
<dbReference type="AlphaFoldDB" id="A0A238U5H1"/>
<dbReference type="OrthoDB" id="1375493at2"/>
<dbReference type="EMBL" id="LT899436">
    <property type="protein sequence ID" value="SNR14459.1"/>
    <property type="molecule type" value="Genomic_DNA"/>
</dbReference>
<proteinExistence type="predicted"/>
<dbReference type="Proteomes" id="UP000215214">
    <property type="component" value="Chromosome TJEJU"/>
</dbReference>
<gene>
    <name evidence="1" type="ORF">TJEJU_0683</name>
</gene>
<dbReference type="RefSeq" id="WP_095069428.1">
    <property type="nucleotide sequence ID" value="NZ_LT899436.1"/>
</dbReference>
<reference evidence="1 2" key="1">
    <citation type="submission" date="2017-07" db="EMBL/GenBank/DDBJ databases">
        <authorList>
            <person name="Sun Z.S."/>
            <person name="Albrecht U."/>
            <person name="Echele G."/>
            <person name="Lee C.C."/>
        </authorList>
    </citation>
    <scope>NUCLEOTIDE SEQUENCE [LARGE SCALE GENOMIC DNA]</scope>
    <source>
        <strain evidence="2">type strain: KCTC 22618</strain>
    </source>
</reference>